<keyword evidence="1" id="KW-1133">Transmembrane helix</keyword>
<dbReference type="Proteomes" id="UP000198649">
    <property type="component" value="Unassembled WGS sequence"/>
</dbReference>
<organism evidence="2 3">
    <name type="scientific">Nocardioides psychrotolerans</name>
    <dbReference type="NCBI Taxonomy" id="1005945"/>
    <lineage>
        <taxon>Bacteria</taxon>
        <taxon>Bacillati</taxon>
        <taxon>Actinomycetota</taxon>
        <taxon>Actinomycetes</taxon>
        <taxon>Propionibacteriales</taxon>
        <taxon>Nocardioidaceae</taxon>
        <taxon>Nocardioides</taxon>
    </lineage>
</organism>
<evidence type="ECO:0000256" key="1">
    <source>
        <dbReference type="SAM" id="Phobius"/>
    </source>
</evidence>
<keyword evidence="1" id="KW-0472">Membrane</keyword>
<dbReference type="EMBL" id="FOQG01000014">
    <property type="protein sequence ID" value="SFI85120.1"/>
    <property type="molecule type" value="Genomic_DNA"/>
</dbReference>
<sequence>MSQEDTAGEVPTPEKQPRGRLGCVGIVTALIVLAVGWQLLDGDDSSDDVKGEGGARVACERFAKQQYGAGGFSAPDLANQIGDRWKLEADFDGGRYFCVVELDGDDWVLRELTVK</sequence>
<evidence type="ECO:0000313" key="3">
    <source>
        <dbReference type="Proteomes" id="UP000198649"/>
    </source>
</evidence>
<keyword evidence="1" id="KW-0812">Transmembrane</keyword>
<keyword evidence="3" id="KW-1185">Reference proteome</keyword>
<accession>A0A1I3LKS3</accession>
<name>A0A1I3LKS3_9ACTN</name>
<dbReference type="STRING" id="1005945.SAMN05216561_1146"/>
<feature type="transmembrane region" description="Helical" evidence="1">
    <location>
        <begin position="21"/>
        <end position="40"/>
    </location>
</feature>
<gene>
    <name evidence="2" type="ORF">SAMN05216561_1146</name>
</gene>
<dbReference type="AlphaFoldDB" id="A0A1I3LKS3"/>
<evidence type="ECO:0000313" key="2">
    <source>
        <dbReference type="EMBL" id="SFI85120.1"/>
    </source>
</evidence>
<reference evidence="2 3" key="1">
    <citation type="submission" date="2016-10" db="EMBL/GenBank/DDBJ databases">
        <authorList>
            <person name="de Groot N.N."/>
        </authorList>
    </citation>
    <scope>NUCLEOTIDE SEQUENCE [LARGE SCALE GENOMIC DNA]</scope>
    <source>
        <strain evidence="2 3">CGMCC 1.11156</strain>
    </source>
</reference>
<protein>
    <submittedName>
        <fullName evidence="2">Uncharacterized protein</fullName>
    </submittedName>
</protein>
<dbReference type="RefSeq" id="WP_091115302.1">
    <property type="nucleotide sequence ID" value="NZ_BKAF01000017.1"/>
</dbReference>
<proteinExistence type="predicted"/>